<dbReference type="InterPro" id="IPR000277">
    <property type="entry name" value="Cys/Met-Metab_PyrdxlP-dep_enz"/>
</dbReference>
<gene>
    <name evidence="10" type="ORF">SAMN05444126_10994</name>
</gene>
<evidence type="ECO:0000256" key="1">
    <source>
        <dbReference type="ARBA" id="ARBA00001933"/>
    </source>
</evidence>
<dbReference type="Pfam" id="PF01053">
    <property type="entry name" value="Cys_Met_Meta_PP"/>
    <property type="match status" value="1"/>
</dbReference>
<dbReference type="GO" id="GO:0005737">
    <property type="term" value="C:cytoplasm"/>
    <property type="evidence" value="ECO:0007669"/>
    <property type="project" value="TreeGrafter"/>
</dbReference>
<proteinExistence type="inferred from homology"/>
<dbReference type="CDD" id="cd00614">
    <property type="entry name" value="CGS_like"/>
    <property type="match status" value="1"/>
</dbReference>
<comment type="catalytic activity">
    <reaction evidence="6">
        <text>L-homocysteine + H2O = 2-oxobutanoate + hydrogen sulfide + NH4(+) + H(+)</text>
        <dbReference type="Rhea" id="RHEA:14501"/>
        <dbReference type="ChEBI" id="CHEBI:15377"/>
        <dbReference type="ChEBI" id="CHEBI:15378"/>
        <dbReference type="ChEBI" id="CHEBI:16763"/>
        <dbReference type="ChEBI" id="CHEBI:28938"/>
        <dbReference type="ChEBI" id="CHEBI:29919"/>
        <dbReference type="ChEBI" id="CHEBI:58199"/>
        <dbReference type="EC" id="4.4.1.2"/>
    </reaction>
    <physiologicalReaction direction="left-to-right" evidence="6">
        <dbReference type="Rhea" id="RHEA:14502"/>
    </physiologicalReaction>
</comment>
<evidence type="ECO:0000256" key="5">
    <source>
        <dbReference type="ARBA" id="ARBA00047199"/>
    </source>
</evidence>
<dbReference type="AlphaFoldDB" id="A0A1H9TC95"/>
<evidence type="ECO:0000256" key="2">
    <source>
        <dbReference type="ARBA" id="ARBA00009077"/>
    </source>
</evidence>
<evidence type="ECO:0000256" key="8">
    <source>
        <dbReference type="PIRSR" id="PIRSR001434-2"/>
    </source>
</evidence>
<evidence type="ECO:0000313" key="10">
    <source>
        <dbReference type="EMBL" id="SER94950.1"/>
    </source>
</evidence>
<dbReference type="GO" id="GO:0030170">
    <property type="term" value="F:pyridoxal phosphate binding"/>
    <property type="evidence" value="ECO:0007669"/>
    <property type="project" value="InterPro"/>
</dbReference>
<dbReference type="RefSeq" id="WP_093072704.1">
    <property type="nucleotide sequence ID" value="NZ_FOGV01000009.1"/>
</dbReference>
<keyword evidence="3 8" id="KW-0663">Pyridoxal phosphate</keyword>
<dbReference type="GO" id="GO:0047982">
    <property type="term" value="F:homocysteine desulfhydrase activity"/>
    <property type="evidence" value="ECO:0007669"/>
    <property type="project" value="UniProtKB-EC"/>
</dbReference>
<comment type="cofactor">
    <cofactor evidence="1 9">
        <name>pyridoxal 5'-phosphate</name>
        <dbReference type="ChEBI" id="CHEBI:597326"/>
    </cofactor>
</comment>
<dbReference type="GO" id="GO:0019346">
    <property type="term" value="P:transsulfuration"/>
    <property type="evidence" value="ECO:0007669"/>
    <property type="project" value="InterPro"/>
</dbReference>
<evidence type="ECO:0000256" key="6">
    <source>
        <dbReference type="ARBA" id="ARBA00048780"/>
    </source>
</evidence>
<evidence type="ECO:0000313" key="11">
    <source>
        <dbReference type="Proteomes" id="UP000199318"/>
    </source>
</evidence>
<comment type="similarity">
    <text evidence="2 9">Belongs to the trans-sulfuration enzymes family.</text>
</comment>
<dbReference type="PROSITE" id="PS00868">
    <property type="entry name" value="CYS_MET_METAB_PP"/>
    <property type="match status" value="1"/>
</dbReference>
<dbReference type="InterPro" id="IPR015421">
    <property type="entry name" value="PyrdxlP-dep_Trfase_major"/>
</dbReference>
<evidence type="ECO:0000256" key="3">
    <source>
        <dbReference type="ARBA" id="ARBA00022898"/>
    </source>
</evidence>
<evidence type="ECO:0000256" key="4">
    <source>
        <dbReference type="ARBA" id="ARBA00047175"/>
    </source>
</evidence>
<reference evidence="11" key="1">
    <citation type="submission" date="2016-10" db="EMBL/GenBank/DDBJ databases">
        <authorList>
            <person name="de Groot N.N."/>
        </authorList>
    </citation>
    <scope>NUCLEOTIDE SEQUENCE [LARGE SCALE GENOMIC DNA]</scope>
    <source>
        <strain evidence="11">10nlg</strain>
    </source>
</reference>
<dbReference type="EC" id="4.4.1.2" evidence="4"/>
<name>A0A1H9TC95_9BACI</name>
<dbReference type="FunFam" id="3.40.640.10:FF:000046">
    <property type="entry name" value="Cystathionine gamma-lyase"/>
    <property type="match status" value="1"/>
</dbReference>
<organism evidence="10 11">
    <name type="scientific">Salisediminibacterium halotolerans</name>
    <dbReference type="NCBI Taxonomy" id="517425"/>
    <lineage>
        <taxon>Bacteria</taxon>
        <taxon>Bacillati</taxon>
        <taxon>Bacillota</taxon>
        <taxon>Bacilli</taxon>
        <taxon>Bacillales</taxon>
        <taxon>Bacillaceae</taxon>
        <taxon>Salisediminibacterium</taxon>
    </lineage>
</organism>
<dbReference type="SUPFAM" id="SSF53383">
    <property type="entry name" value="PLP-dependent transferases"/>
    <property type="match status" value="1"/>
</dbReference>
<dbReference type="OrthoDB" id="9803887at2"/>
<dbReference type="EMBL" id="FOGV01000009">
    <property type="protein sequence ID" value="SER94950.1"/>
    <property type="molecule type" value="Genomic_DNA"/>
</dbReference>
<dbReference type="Gene3D" id="3.40.640.10">
    <property type="entry name" value="Type I PLP-dependent aspartate aminotransferase-like (Major domain)"/>
    <property type="match status" value="1"/>
</dbReference>
<protein>
    <recommendedName>
        <fullName evidence="4">homocysteine desulfhydrase</fullName>
        <ecNumber evidence="4">4.4.1.2</ecNumber>
    </recommendedName>
    <alternativeName>
        <fullName evidence="5">Homocysteine desulfhydrase</fullName>
    </alternativeName>
</protein>
<dbReference type="STRING" id="1464123.SAMN05444126_10994"/>
<dbReference type="PANTHER" id="PTHR11808:SF89">
    <property type="entry name" value="METHIONINE GAMMA-LYASE"/>
    <property type="match status" value="1"/>
</dbReference>
<dbReference type="GO" id="GO:0018826">
    <property type="term" value="F:methionine gamma-lyase activity"/>
    <property type="evidence" value="ECO:0007669"/>
    <property type="project" value="UniProtKB-EC"/>
</dbReference>
<dbReference type="InterPro" id="IPR054542">
    <property type="entry name" value="Cys_met_metab_PP"/>
</dbReference>
<dbReference type="InterPro" id="IPR015424">
    <property type="entry name" value="PyrdxlP-dep_Trfase"/>
</dbReference>
<dbReference type="PANTHER" id="PTHR11808">
    <property type="entry name" value="TRANS-SULFURATION ENZYME FAMILY MEMBER"/>
    <property type="match status" value="1"/>
</dbReference>
<keyword evidence="11" id="KW-1185">Reference proteome</keyword>
<evidence type="ECO:0000256" key="7">
    <source>
        <dbReference type="ARBA" id="ARBA00052699"/>
    </source>
</evidence>
<accession>A0A1H9TC95</accession>
<dbReference type="Gene3D" id="3.90.1150.10">
    <property type="entry name" value="Aspartate Aminotransferase, domain 1"/>
    <property type="match status" value="1"/>
</dbReference>
<dbReference type="Proteomes" id="UP000199318">
    <property type="component" value="Unassembled WGS sequence"/>
</dbReference>
<dbReference type="InterPro" id="IPR015422">
    <property type="entry name" value="PyrdxlP-dep_Trfase_small"/>
</dbReference>
<comment type="caution">
    <text evidence="10">The sequence shown here is derived from an EMBL/GenBank/DDBJ whole genome shotgun (WGS) entry which is preliminary data.</text>
</comment>
<evidence type="ECO:0000256" key="9">
    <source>
        <dbReference type="RuleBase" id="RU362118"/>
    </source>
</evidence>
<feature type="modified residue" description="N6-(pyridoxal phosphate)lysine" evidence="8">
    <location>
        <position position="203"/>
    </location>
</feature>
<sequence length="380" mass="41410">MKFNTRNVHFAAQIQAEEKSKSTPIYQTSAFAFQDLEEMETYFSGDKSYLYTRMGHPNTDELGRGVAQLENAEAGAASASGLSAILAGVLTAASHGDRVVATEDIYGGTYQLFENELQEFGIKVEFIDFSDHEAVKKALSEQTALLYTESLTNPLLRTEDLEAVAKLAREADAKLMVDNTFATPYLLQPHDHGADLVVHSATKYIGGHSDVTAGVLTGNTEDIRKARAKISTLGSNLGPFDAWIASRGLKTLSLRMEKQCSNAARLAETLRAHPAVKRTFYPEYVSPRGNGAIVTIDLYDHIDLNLFSKALSWVKVIPTLAGVETTISYPKGTSHRALSQEVRDRLGVTDTMIRVSVGIEDADDIAAVFTKALEEANAAE</sequence>
<comment type="catalytic activity">
    <reaction evidence="7">
        <text>L-methionine + H2O = methanethiol + 2-oxobutanoate + NH4(+)</text>
        <dbReference type="Rhea" id="RHEA:23800"/>
        <dbReference type="ChEBI" id="CHEBI:15377"/>
        <dbReference type="ChEBI" id="CHEBI:16007"/>
        <dbReference type="ChEBI" id="CHEBI:16763"/>
        <dbReference type="ChEBI" id="CHEBI:28938"/>
        <dbReference type="ChEBI" id="CHEBI:57844"/>
        <dbReference type="EC" id="4.4.1.11"/>
    </reaction>
    <physiologicalReaction direction="left-to-right" evidence="7">
        <dbReference type="Rhea" id="RHEA:23801"/>
    </physiologicalReaction>
</comment>
<dbReference type="PIRSF" id="PIRSF001434">
    <property type="entry name" value="CGS"/>
    <property type="match status" value="1"/>
</dbReference>